<evidence type="ECO:0000256" key="1">
    <source>
        <dbReference type="SAM" id="Phobius"/>
    </source>
</evidence>
<dbReference type="KEGG" id="dsi:Dsimw501_GD28261"/>
<feature type="transmembrane region" description="Helical" evidence="1">
    <location>
        <begin position="70"/>
        <end position="89"/>
    </location>
</feature>
<dbReference type="AlphaFoldDB" id="A0A0J9RXK9"/>
<proteinExistence type="predicted"/>
<keyword evidence="1" id="KW-0472">Membrane</keyword>
<sequence>MYICSTNMYVQESGPVQQTPLNSIRSNDTSPGPTIRTQPHFLLRAYVHPCRPNISLSLSLFLPFAFEGRLSYRAVAVVATFFTFFSAIAI</sequence>
<protein>
    <submittedName>
        <fullName evidence="2">Uncharacterized protein</fullName>
    </submittedName>
</protein>
<reference evidence="2" key="2">
    <citation type="submission" date="2014-06" db="EMBL/GenBank/DDBJ databases">
        <authorList>
            <person name="Hu T."/>
            <person name="Eisen M.B."/>
            <person name="Thornton K.R."/>
            <person name="Andolfatto P."/>
        </authorList>
    </citation>
    <scope>NUCLEOTIDE SEQUENCE</scope>
    <source>
        <strain evidence="2">W501</strain>
    </source>
</reference>
<dbReference type="Bgee" id="FBgn0269551">
    <property type="expression patterns" value="Expressed in female reproductive system and 1 other cell type or tissue"/>
</dbReference>
<accession>A0A0J9RXK9</accession>
<name>A0A0J9RXK9_DROSI</name>
<organism evidence="2">
    <name type="scientific">Drosophila simulans</name>
    <name type="common">Fruit fly</name>
    <dbReference type="NCBI Taxonomy" id="7240"/>
    <lineage>
        <taxon>Eukaryota</taxon>
        <taxon>Metazoa</taxon>
        <taxon>Ecdysozoa</taxon>
        <taxon>Arthropoda</taxon>
        <taxon>Hexapoda</taxon>
        <taxon>Insecta</taxon>
        <taxon>Pterygota</taxon>
        <taxon>Neoptera</taxon>
        <taxon>Endopterygota</taxon>
        <taxon>Diptera</taxon>
        <taxon>Brachycera</taxon>
        <taxon>Muscomorpha</taxon>
        <taxon>Ephydroidea</taxon>
        <taxon>Drosophilidae</taxon>
        <taxon>Drosophila</taxon>
        <taxon>Sophophora</taxon>
    </lineage>
</organism>
<keyword evidence="1" id="KW-0812">Transmembrane</keyword>
<reference evidence="2" key="1">
    <citation type="journal article" date="2013" name="Genome Res.">
        <title>A second-generation assembly of the Drosophila simulans genome provides new insights into patterns of lineage-specific divergence.</title>
        <authorList>
            <person name="Hu T.T."/>
            <person name="Eisen M.B."/>
            <person name="Thornton K.R."/>
            <person name="Andolfatto P."/>
        </authorList>
    </citation>
    <scope>NUCLEOTIDE SEQUENCE [LARGE SCALE GENOMIC DNA]</scope>
    <source>
        <strain evidence="2">W501</strain>
    </source>
</reference>
<evidence type="ECO:0000313" key="2">
    <source>
        <dbReference type="EMBL" id="KMZ00343.1"/>
    </source>
</evidence>
<reference evidence="2" key="3">
    <citation type="submission" date="2015-04" db="EMBL/GenBank/DDBJ databases">
        <authorList>
            <consortium name="FlyBase"/>
        </authorList>
    </citation>
    <scope>NUCLEOTIDE SEQUENCE</scope>
    <source>
        <strain evidence="2">W501</strain>
    </source>
</reference>
<gene>
    <name evidence="2" type="primary">Dsim\GD28261</name>
    <name evidence="2" type="ORF">Dsimw501_GD28261</name>
</gene>
<keyword evidence="1" id="KW-1133">Transmembrane helix</keyword>
<dbReference type="EMBL" id="CM002912">
    <property type="protein sequence ID" value="KMZ00343.1"/>
    <property type="molecule type" value="Genomic_DNA"/>
</dbReference>
<dbReference type="Proteomes" id="UP000035880">
    <property type="component" value="Chromosome 3L"/>
</dbReference>